<dbReference type="GO" id="GO:0005737">
    <property type="term" value="C:cytoplasm"/>
    <property type="evidence" value="ECO:0007669"/>
    <property type="project" value="TreeGrafter"/>
</dbReference>
<comment type="function">
    <text evidence="1 11">Catalyzes the NADPH-dependent reduction of ketopantoate into pantoic acid.</text>
</comment>
<evidence type="ECO:0000256" key="8">
    <source>
        <dbReference type="ARBA" id="ARBA00023002"/>
    </source>
</evidence>
<sequence length="331" mass="34747">MRPYPYLGLHLKETPLKIAILGAGALGCAIGAALTEAGNEVWLLNRAAGHVQAMRRDGLRVDDANGSRIVAVRAAQQADEAGPVDLVIVLVKSFHTESAMRGALALVGPETVVLSLQNGLGHEDVLADIVGRERVLAGKTYVGGVLLEPGHIQSGVYGKATYIGELDGRVTQRANDIARVFNDAGLITTVSGNIVGTMWDKLLVNVATGALTGLTGLTYGQLYREPLLKATALAAVEEAMTVARAAGVALATRAPEDAWTLAADGLPPSFKTSMLQSLEKGSVTEIDFINGSVVRWGQRHGVPTPVNATLVSCIKGLERAMADRQNKETAA</sequence>
<dbReference type="GO" id="GO:0008677">
    <property type="term" value="F:2-dehydropantoate 2-reductase activity"/>
    <property type="evidence" value="ECO:0007669"/>
    <property type="project" value="UniProtKB-EC"/>
</dbReference>
<dbReference type="PANTHER" id="PTHR21708">
    <property type="entry name" value="PROBABLE 2-DEHYDROPANTOATE 2-REDUCTASE"/>
    <property type="match status" value="1"/>
</dbReference>
<organism evidence="14 15">
    <name type="scientific">Caballeronia ptereochthonis</name>
    <dbReference type="NCBI Taxonomy" id="1777144"/>
    <lineage>
        <taxon>Bacteria</taxon>
        <taxon>Pseudomonadati</taxon>
        <taxon>Pseudomonadota</taxon>
        <taxon>Betaproteobacteria</taxon>
        <taxon>Burkholderiales</taxon>
        <taxon>Burkholderiaceae</taxon>
        <taxon>Caballeronia</taxon>
    </lineage>
</organism>
<accession>A0A158C435</accession>
<evidence type="ECO:0000256" key="1">
    <source>
        <dbReference type="ARBA" id="ARBA00002919"/>
    </source>
</evidence>
<keyword evidence="15" id="KW-1185">Reference proteome</keyword>
<dbReference type="PROSITE" id="PS51257">
    <property type="entry name" value="PROKAR_LIPOPROTEIN"/>
    <property type="match status" value="1"/>
</dbReference>
<dbReference type="AlphaFoldDB" id="A0A158C435"/>
<evidence type="ECO:0000256" key="6">
    <source>
        <dbReference type="ARBA" id="ARBA00022655"/>
    </source>
</evidence>
<dbReference type="InterPro" id="IPR036291">
    <property type="entry name" value="NAD(P)-bd_dom_sf"/>
</dbReference>
<dbReference type="Gene3D" id="3.40.50.720">
    <property type="entry name" value="NAD(P)-binding Rossmann-like Domain"/>
    <property type="match status" value="1"/>
</dbReference>
<dbReference type="InterPro" id="IPR051402">
    <property type="entry name" value="KPR-Related"/>
</dbReference>
<evidence type="ECO:0000256" key="11">
    <source>
        <dbReference type="RuleBase" id="RU362068"/>
    </source>
</evidence>
<evidence type="ECO:0000313" key="15">
    <source>
        <dbReference type="Proteomes" id="UP000054978"/>
    </source>
</evidence>
<dbReference type="FunFam" id="3.40.50.720:FF:000307">
    <property type="entry name" value="2-dehydropantoate 2-reductase"/>
    <property type="match status" value="1"/>
</dbReference>
<feature type="domain" description="Ketopantoate reductase C-terminal" evidence="13">
    <location>
        <begin position="193"/>
        <end position="318"/>
    </location>
</feature>
<dbReference type="STRING" id="1777144.AWB83_03978"/>
<protein>
    <recommendedName>
        <fullName evidence="5 11">2-dehydropantoate 2-reductase</fullName>
        <ecNumber evidence="4 11">1.1.1.169</ecNumber>
    </recommendedName>
    <alternativeName>
        <fullName evidence="9 11">Ketopantoate reductase</fullName>
    </alternativeName>
</protein>
<dbReference type="UniPathway" id="UPA00028">
    <property type="reaction ID" value="UER00004"/>
</dbReference>
<dbReference type="SUPFAM" id="SSF51735">
    <property type="entry name" value="NAD(P)-binding Rossmann-fold domains"/>
    <property type="match status" value="1"/>
</dbReference>
<comment type="catalytic activity">
    <reaction evidence="10 11">
        <text>(R)-pantoate + NADP(+) = 2-dehydropantoate + NADPH + H(+)</text>
        <dbReference type="Rhea" id="RHEA:16233"/>
        <dbReference type="ChEBI" id="CHEBI:11561"/>
        <dbReference type="ChEBI" id="CHEBI:15378"/>
        <dbReference type="ChEBI" id="CHEBI:15980"/>
        <dbReference type="ChEBI" id="CHEBI:57783"/>
        <dbReference type="ChEBI" id="CHEBI:58349"/>
        <dbReference type="EC" id="1.1.1.169"/>
    </reaction>
</comment>
<dbReference type="InterPro" id="IPR003710">
    <property type="entry name" value="ApbA"/>
</dbReference>
<feature type="domain" description="Ketopantoate reductase N-terminal" evidence="12">
    <location>
        <begin position="18"/>
        <end position="167"/>
    </location>
</feature>
<comment type="pathway">
    <text evidence="2 11">Cofactor biosynthesis; (R)-pantothenate biosynthesis; (R)-pantoate from 3-methyl-2-oxobutanoate: step 2/2.</text>
</comment>
<evidence type="ECO:0000259" key="13">
    <source>
        <dbReference type="Pfam" id="PF08546"/>
    </source>
</evidence>
<dbReference type="InterPro" id="IPR013332">
    <property type="entry name" value="KPR_N"/>
</dbReference>
<reference evidence="14" key="1">
    <citation type="submission" date="2016-01" db="EMBL/GenBank/DDBJ databases">
        <authorList>
            <person name="Peeters C."/>
        </authorList>
    </citation>
    <scope>NUCLEOTIDE SEQUENCE [LARGE SCALE GENOMIC DNA]</scope>
    <source>
        <strain evidence="14">LMG 29326</strain>
    </source>
</reference>
<dbReference type="EMBL" id="FCOB02000018">
    <property type="protein sequence ID" value="SAK77089.1"/>
    <property type="molecule type" value="Genomic_DNA"/>
</dbReference>
<dbReference type="InterPro" id="IPR013752">
    <property type="entry name" value="KPA_reductase"/>
</dbReference>
<evidence type="ECO:0000256" key="10">
    <source>
        <dbReference type="ARBA" id="ARBA00048793"/>
    </source>
</evidence>
<dbReference type="Proteomes" id="UP000054978">
    <property type="component" value="Unassembled WGS sequence"/>
</dbReference>
<evidence type="ECO:0000256" key="7">
    <source>
        <dbReference type="ARBA" id="ARBA00022857"/>
    </source>
</evidence>
<dbReference type="SUPFAM" id="SSF48179">
    <property type="entry name" value="6-phosphogluconate dehydrogenase C-terminal domain-like"/>
    <property type="match status" value="1"/>
</dbReference>
<dbReference type="InterPro" id="IPR013328">
    <property type="entry name" value="6PGD_dom2"/>
</dbReference>
<comment type="similarity">
    <text evidence="3 11">Belongs to the ketopantoate reductase family.</text>
</comment>
<evidence type="ECO:0000313" key="14">
    <source>
        <dbReference type="EMBL" id="SAK77089.1"/>
    </source>
</evidence>
<dbReference type="Pfam" id="PF08546">
    <property type="entry name" value="ApbA_C"/>
    <property type="match status" value="1"/>
</dbReference>
<keyword evidence="8 11" id="KW-0560">Oxidoreductase</keyword>
<dbReference type="InterPro" id="IPR008927">
    <property type="entry name" value="6-PGluconate_DH-like_C_sf"/>
</dbReference>
<dbReference type="Pfam" id="PF02558">
    <property type="entry name" value="ApbA"/>
    <property type="match status" value="1"/>
</dbReference>
<comment type="caution">
    <text evidence="14">The sequence shown here is derived from an EMBL/GenBank/DDBJ whole genome shotgun (WGS) entry which is preliminary data.</text>
</comment>
<evidence type="ECO:0000256" key="5">
    <source>
        <dbReference type="ARBA" id="ARBA00019465"/>
    </source>
</evidence>
<evidence type="ECO:0000256" key="4">
    <source>
        <dbReference type="ARBA" id="ARBA00013014"/>
    </source>
</evidence>
<evidence type="ECO:0000256" key="3">
    <source>
        <dbReference type="ARBA" id="ARBA00007870"/>
    </source>
</evidence>
<keyword evidence="6 11" id="KW-0566">Pantothenate biosynthesis</keyword>
<gene>
    <name evidence="14" type="ORF">AWB83_03978</name>
</gene>
<keyword evidence="7 11" id="KW-0521">NADP</keyword>
<dbReference type="NCBIfam" id="TIGR00745">
    <property type="entry name" value="apbA_panE"/>
    <property type="match status" value="1"/>
</dbReference>
<dbReference type="EC" id="1.1.1.169" evidence="4 11"/>
<dbReference type="Gene3D" id="1.10.1040.10">
    <property type="entry name" value="N-(1-d-carboxylethyl)-l-norvaline Dehydrogenase, domain 2"/>
    <property type="match status" value="1"/>
</dbReference>
<proteinExistence type="inferred from homology"/>
<dbReference type="PANTHER" id="PTHR21708:SF26">
    <property type="entry name" value="2-DEHYDROPANTOATE 2-REDUCTASE"/>
    <property type="match status" value="1"/>
</dbReference>
<evidence type="ECO:0000259" key="12">
    <source>
        <dbReference type="Pfam" id="PF02558"/>
    </source>
</evidence>
<evidence type="ECO:0000256" key="9">
    <source>
        <dbReference type="ARBA" id="ARBA00032024"/>
    </source>
</evidence>
<name>A0A158C435_9BURK</name>
<dbReference type="GO" id="GO:0015940">
    <property type="term" value="P:pantothenate biosynthetic process"/>
    <property type="evidence" value="ECO:0007669"/>
    <property type="project" value="UniProtKB-UniPathway"/>
</dbReference>
<evidence type="ECO:0000256" key="2">
    <source>
        <dbReference type="ARBA" id="ARBA00004994"/>
    </source>
</evidence>